<dbReference type="Proteomes" id="UP000184758">
    <property type="component" value="Unassembled WGS sequence"/>
</dbReference>
<reference evidence="5" key="1">
    <citation type="submission" date="2016-11" db="EMBL/GenBank/DDBJ databases">
        <authorList>
            <person name="Varghese N."/>
            <person name="Submissions S."/>
        </authorList>
    </citation>
    <scope>NUCLEOTIDE SEQUENCE [LARGE SCALE GENOMIC DNA]</scope>
    <source>
        <strain evidence="5">313</strain>
    </source>
</reference>
<dbReference type="eggNOG" id="COG0204">
    <property type="taxonomic scope" value="Bacteria"/>
</dbReference>
<protein>
    <submittedName>
        <fullName evidence="4">1-acyl-sn-glycerol-3-phosphate acyltransferase</fullName>
    </submittedName>
</protein>
<keyword evidence="2 4" id="KW-0012">Acyltransferase</keyword>
<dbReference type="EMBL" id="FSRN01000001">
    <property type="protein sequence ID" value="SIO12199.1"/>
    <property type="molecule type" value="Genomic_DNA"/>
</dbReference>
<dbReference type="GO" id="GO:0003841">
    <property type="term" value="F:1-acylglycerol-3-phosphate O-acyltransferase activity"/>
    <property type="evidence" value="ECO:0007669"/>
    <property type="project" value="TreeGrafter"/>
</dbReference>
<dbReference type="SUPFAM" id="SSF69593">
    <property type="entry name" value="Glycerol-3-phosphate (1)-acyltransferase"/>
    <property type="match status" value="1"/>
</dbReference>
<keyword evidence="5" id="KW-1185">Reference proteome</keyword>
<gene>
    <name evidence="4" type="ORF">SAMN05878443_1489</name>
</gene>
<proteinExistence type="predicted"/>
<dbReference type="PANTHER" id="PTHR10434">
    <property type="entry name" value="1-ACYL-SN-GLYCEROL-3-PHOSPHATE ACYLTRANSFERASE"/>
    <property type="match status" value="1"/>
</dbReference>
<keyword evidence="1 4" id="KW-0808">Transferase</keyword>
<evidence type="ECO:0000313" key="5">
    <source>
        <dbReference type="Proteomes" id="UP000184758"/>
    </source>
</evidence>
<feature type="domain" description="Phospholipid/glycerol acyltransferase" evidence="3">
    <location>
        <begin position="37"/>
        <end position="147"/>
    </location>
</feature>
<dbReference type="PANTHER" id="PTHR10434:SF40">
    <property type="entry name" value="1-ACYL-SN-GLYCEROL-3-PHOSPHATE ACYLTRANSFERASE"/>
    <property type="match status" value="1"/>
</dbReference>
<dbReference type="SMART" id="SM00563">
    <property type="entry name" value="PlsC"/>
    <property type="match status" value="1"/>
</dbReference>
<dbReference type="InterPro" id="IPR002123">
    <property type="entry name" value="Plipid/glycerol_acylTrfase"/>
</dbReference>
<evidence type="ECO:0000256" key="1">
    <source>
        <dbReference type="ARBA" id="ARBA00022679"/>
    </source>
</evidence>
<evidence type="ECO:0000256" key="2">
    <source>
        <dbReference type="ARBA" id="ARBA00023315"/>
    </source>
</evidence>
<dbReference type="AlphaFoldDB" id="A0A1N6GXE0"/>
<name>A0A1N6GXE0_9LACT</name>
<sequence>MNLFYKILRGTLRFLLAILNGNAHYENRNKLPTDTSYILVAPHRTWIDPVYLAIAASPKQFTFMAKKELFQNPILSWFIRHANAFPVDRANPGPSAIKTPVKILKNGHLSLMIFPTGTRHSNEIKGGAATIAKLSGVPIVPAVYQGPTKLGGILKRKKVTIRFGDPINIDPKIKLSKENLALIDKQIQQAFDQLDLEIDPSFKYDYPNMK</sequence>
<dbReference type="GO" id="GO:0006654">
    <property type="term" value="P:phosphatidic acid biosynthetic process"/>
    <property type="evidence" value="ECO:0007669"/>
    <property type="project" value="TreeGrafter"/>
</dbReference>
<dbReference type="CDD" id="cd07989">
    <property type="entry name" value="LPLAT_AGPAT-like"/>
    <property type="match status" value="1"/>
</dbReference>
<dbReference type="STRING" id="28230.SAMN05878443_1489"/>
<accession>A0A1N6GXE0</accession>
<dbReference type="Pfam" id="PF01553">
    <property type="entry name" value="Acyltransferase"/>
    <property type="match status" value="1"/>
</dbReference>
<organism evidence="4 5">
    <name type="scientific">Carnobacterium alterfunditum</name>
    <dbReference type="NCBI Taxonomy" id="28230"/>
    <lineage>
        <taxon>Bacteria</taxon>
        <taxon>Bacillati</taxon>
        <taxon>Bacillota</taxon>
        <taxon>Bacilli</taxon>
        <taxon>Lactobacillales</taxon>
        <taxon>Carnobacteriaceae</taxon>
        <taxon>Carnobacterium</taxon>
    </lineage>
</organism>
<evidence type="ECO:0000259" key="3">
    <source>
        <dbReference type="SMART" id="SM00563"/>
    </source>
</evidence>
<evidence type="ECO:0000313" key="4">
    <source>
        <dbReference type="EMBL" id="SIO12199.1"/>
    </source>
</evidence>